<keyword evidence="3" id="KW-1185">Reference proteome</keyword>
<sequence>VGYAFVSFRDPAECALFVSQFHGASSAEMLPGFNSKKVCQVSPARHQGCKENVRRLQASPVMAELARNPEWLPRWPRRSTRMPRVVHRGARCAQLGDAGSLMTRASQWSSRCRAAGPPRPRASRSSGITRPPAAGRATARP</sequence>
<accession>A0ABN9QCK6</accession>
<feature type="non-terminal residue" evidence="2">
    <location>
        <position position="141"/>
    </location>
</feature>
<dbReference type="EMBL" id="CAUYUJ010002850">
    <property type="protein sequence ID" value="CAK0802642.1"/>
    <property type="molecule type" value="Genomic_DNA"/>
</dbReference>
<reference evidence="2" key="1">
    <citation type="submission" date="2023-10" db="EMBL/GenBank/DDBJ databases">
        <authorList>
            <person name="Chen Y."/>
            <person name="Shah S."/>
            <person name="Dougan E. K."/>
            <person name="Thang M."/>
            <person name="Chan C."/>
        </authorList>
    </citation>
    <scope>NUCLEOTIDE SEQUENCE [LARGE SCALE GENOMIC DNA]</scope>
</reference>
<feature type="compositionally biased region" description="Low complexity" evidence="1">
    <location>
        <begin position="123"/>
        <end position="141"/>
    </location>
</feature>
<dbReference type="Proteomes" id="UP001189429">
    <property type="component" value="Unassembled WGS sequence"/>
</dbReference>
<proteinExistence type="predicted"/>
<comment type="caution">
    <text evidence="2">The sequence shown here is derived from an EMBL/GenBank/DDBJ whole genome shotgun (WGS) entry which is preliminary data.</text>
</comment>
<gene>
    <name evidence="2" type="ORF">PCOR1329_LOCUS10096</name>
</gene>
<protein>
    <recommendedName>
        <fullName evidence="4">RRM domain-containing protein</fullName>
    </recommendedName>
</protein>
<evidence type="ECO:0000256" key="1">
    <source>
        <dbReference type="SAM" id="MobiDB-lite"/>
    </source>
</evidence>
<evidence type="ECO:0000313" key="3">
    <source>
        <dbReference type="Proteomes" id="UP001189429"/>
    </source>
</evidence>
<evidence type="ECO:0008006" key="4">
    <source>
        <dbReference type="Google" id="ProtNLM"/>
    </source>
</evidence>
<evidence type="ECO:0000313" key="2">
    <source>
        <dbReference type="EMBL" id="CAK0802642.1"/>
    </source>
</evidence>
<feature type="non-terminal residue" evidence="2">
    <location>
        <position position="1"/>
    </location>
</feature>
<name>A0ABN9QCK6_9DINO</name>
<organism evidence="2 3">
    <name type="scientific">Prorocentrum cordatum</name>
    <dbReference type="NCBI Taxonomy" id="2364126"/>
    <lineage>
        <taxon>Eukaryota</taxon>
        <taxon>Sar</taxon>
        <taxon>Alveolata</taxon>
        <taxon>Dinophyceae</taxon>
        <taxon>Prorocentrales</taxon>
        <taxon>Prorocentraceae</taxon>
        <taxon>Prorocentrum</taxon>
    </lineage>
</organism>
<feature type="region of interest" description="Disordered" evidence="1">
    <location>
        <begin position="106"/>
        <end position="141"/>
    </location>
</feature>